<accession>K6VQB3</accession>
<feature type="region of interest" description="Disordered" evidence="1">
    <location>
        <begin position="1"/>
        <end position="37"/>
    </location>
</feature>
<organism evidence="2 3">
    <name type="scientific">Austwickia chelonae NBRC 105200</name>
    <dbReference type="NCBI Taxonomy" id="1184607"/>
    <lineage>
        <taxon>Bacteria</taxon>
        <taxon>Bacillati</taxon>
        <taxon>Actinomycetota</taxon>
        <taxon>Actinomycetes</taxon>
        <taxon>Micrococcales</taxon>
        <taxon>Dermatophilaceae</taxon>
        <taxon>Austwickia</taxon>
    </lineage>
</organism>
<keyword evidence="3" id="KW-1185">Reference proteome</keyword>
<dbReference type="EMBL" id="BAGZ01000005">
    <property type="protein sequence ID" value="GAB77535.1"/>
    <property type="molecule type" value="Genomic_DNA"/>
</dbReference>
<reference evidence="2 3" key="1">
    <citation type="submission" date="2012-08" db="EMBL/GenBank/DDBJ databases">
        <title>Whole genome shotgun sequence of Austwickia chelonae NBRC 105200.</title>
        <authorList>
            <person name="Yoshida I."/>
            <person name="Hosoyama A."/>
            <person name="Tsuchikane K."/>
            <person name="Katsumata H."/>
            <person name="Ando Y."/>
            <person name="Ohji S."/>
            <person name="Hamada M."/>
            <person name="Tamura T."/>
            <person name="Yamazoe A."/>
            <person name="Yamazaki S."/>
            <person name="Fujita N."/>
        </authorList>
    </citation>
    <scope>NUCLEOTIDE SEQUENCE [LARGE SCALE GENOMIC DNA]</scope>
    <source>
        <strain evidence="2 3">NBRC 105200</strain>
    </source>
</reference>
<sequence length="86" mass="9291">METRRAGAQPEDGRSDQGETAQEDSAAVKGTPDPNAPMWTIPDVAAYAGITTGTIGAYLNRGQMPAPDGRIGRTPWWHPSTIRAWR</sequence>
<evidence type="ECO:0000256" key="1">
    <source>
        <dbReference type="SAM" id="MobiDB-lite"/>
    </source>
</evidence>
<dbReference type="Proteomes" id="UP000008495">
    <property type="component" value="Unassembled WGS sequence"/>
</dbReference>
<gene>
    <name evidence="2" type="ORF">AUCHE_05_04470</name>
</gene>
<dbReference type="AlphaFoldDB" id="K6VQB3"/>
<evidence type="ECO:0000313" key="2">
    <source>
        <dbReference type="EMBL" id="GAB77535.1"/>
    </source>
</evidence>
<dbReference type="OrthoDB" id="9800864at2"/>
<feature type="region of interest" description="Disordered" evidence="1">
    <location>
        <begin position="66"/>
        <end position="86"/>
    </location>
</feature>
<comment type="caution">
    <text evidence="2">The sequence shown here is derived from an EMBL/GenBank/DDBJ whole genome shotgun (WGS) entry which is preliminary data.</text>
</comment>
<dbReference type="RefSeq" id="WP_006502287.1">
    <property type="nucleotide sequence ID" value="NZ_BAGZ01000005.1"/>
</dbReference>
<feature type="compositionally biased region" description="Basic and acidic residues" evidence="1">
    <location>
        <begin position="1"/>
        <end position="17"/>
    </location>
</feature>
<name>K6VQB3_9MICO</name>
<evidence type="ECO:0008006" key="4">
    <source>
        <dbReference type="Google" id="ProtNLM"/>
    </source>
</evidence>
<evidence type="ECO:0000313" key="3">
    <source>
        <dbReference type="Proteomes" id="UP000008495"/>
    </source>
</evidence>
<protein>
    <recommendedName>
        <fullName evidence="4">HTH merR-type domain-containing protein</fullName>
    </recommendedName>
</protein>
<proteinExistence type="predicted"/>